<sequence>MSPALQCHPSTSSIPSSPPTSIPMAPHQTRITPAPTVVVAVALLVVVVLATSSFCSPSRAKMVADVESPDVLHTLGVCGSRLWQRLASMLMWRVAGQSGWGWGPYLWPRQGIAIVVIIAMGGGGVIVVVAEERT</sequence>
<organism evidence="3 4">
    <name type="scientific">Armillaria ostoyae</name>
    <name type="common">Armillaria root rot fungus</name>
    <dbReference type="NCBI Taxonomy" id="47428"/>
    <lineage>
        <taxon>Eukaryota</taxon>
        <taxon>Fungi</taxon>
        <taxon>Dikarya</taxon>
        <taxon>Basidiomycota</taxon>
        <taxon>Agaricomycotina</taxon>
        <taxon>Agaricomycetes</taxon>
        <taxon>Agaricomycetidae</taxon>
        <taxon>Agaricales</taxon>
        <taxon>Marasmiineae</taxon>
        <taxon>Physalacriaceae</taxon>
        <taxon>Armillaria</taxon>
    </lineage>
</organism>
<keyword evidence="2" id="KW-1133">Transmembrane helix</keyword>
<name>A0A284RDM0_ARMOS</name>
<feature type="transmembrane region" description="Helical" evidence="2">
    <location>
        <begin position="111"/>
        <end position="130"/>
    </location>
</feature>
<protein>
    <submittedName>
        <fullName evidence="3">Uncharacterized protein</fullName>
    </submittedName>
</protein>
<keyword evidence="2" id="KW-0472">Membrane</keyword>
<proteinExistence type="predicted"/>
<feature type="region of interest" description="Disordered" evidence="1">
    <location>
        <begin position="1"/>
        <end position="27"/>
    </location>
</feature>
<accession>A0A284RDM0</accession>
<dbReference type="Proteomes" id="UP000219338">
    <property type="component" value="Unassembled WGS sequence"/>
</dbReference>
<evidence type="ECO:0000313" key="4">
    <source>
        <dbReference type="Proteomes" id="UP000219338"/>
    </source>
</evidence>
<dbReference type="OrthoDB" id="10627579at2759"/>
<feature type="transmembrane region" description="Helical" evidence="2">
    <location>
        <begin position="34"/>
        <end position="54"/>
    </location>
</feature>
<dbReference type="AlphaFoldDB" id="A0A284RDM0"/>
<gene>
    <name evidence="3" type="ORF">ARMOST_10186</name>
</gene>
<keyword evidence="4" id="KW-1185">Reference proteome</keyword>
<reference evidence="4" key="1">
    <citation type="journal article" date="2017" name="Nat. Ecol. Evol.">
        <title>Genome expansion and lineage-specific genetic innovations in the forest pathogenic fungi Armillaria.</title>
        <authorList>
            <person name="Sipos G."/>
            <person name="Prasanna A.N."/>
            <person name="Walter M.C."/>
            <person name="O'Connor E."/>
            <person name="Balint B."/>
            <person name="Krizsan K."/>
            <person name="Kiss B."/>
            <person name="Hess J."/>
            <person name="Varga T."/>
            <person name="Slot J."/>
            <person name="Riley R."/>
            <person name="Boka B."/>
            <person name="Rigling D."/>
            <person name="Barry K."/>
            <person name="Lee J."/>
            <person name="Mihaltcheva S."/>
            <person name="LaButti K."/>
            <person name="Lipzen A."/>
            <person name="Waldron R."/>
            <person name="Moloney N.M."/>
            <person name="Sperisen C."/>
            <person name="Kredics L."/>
            <person name="Vagvoelgyi C."/>
            <person name="Patrignani A."/>
            <person name="Fitzpatrick D."/>
            <person name="Nagy I."/>
            <person name="Doyle S."/>
            <person name="Anderson J.B."/>
            <person name="Grigoriev I.V."/>
            <person name="Gueldener U."/>
            <person name="Muensterkoetter M."/>
            <person name="Nagy L.G."/>
        </authorList>
    </citation>
    <scope>NUCLEOTIDE SEQUENCE [LARGE SCALE GENOMIC DNA]</scope>
    <source>
        <strain evidence="4">C18/9</strain>
    </source>
</reference>
<evidence type="ECO:0000313" key="3">
    <source>
        <dbReference type="EMBL" id="SJL06844.1"/>
    </source>
</evidence>
<evidence type="ECO:0000256" key="1">
    <source>
        <dbReference type="SAM" id="MobiDB-lite"/>
    </source>
</evidence>
<evidence type="ECO:0000256" key="2">
    <source>
        <dbReference type="SAM" id="Phobius"/>
    </source>
</evidence>
<keyword evidence="2" id="KW-0812">Transmembrane</keyword>
<dbReference type="EMBL" id="FUEG01000007">
    <property type="protein sequence ID" value="SJL06844.1"/>
    <property type="molecule type" value="Genomic_DNA"/>
</dbReference>